<dbReference type="InterPro" id="IPR007627">
    <property type="entry name" value="RNA_pol_sigma70_r2"/>
</dbReference>
<dbReference type="InterPro" id="IPR014284">
    <property type="entry name" value="RNA_pol_sigma-70_dom"/>
</dbReference>
<dbReference type="InterPro" id="IPR000943">
    <property type="entry name" value="RNA_pol_sigma70"/>
</dbReference>
<feature type="region of interest" description="Disordered" evidence="5">
    <location>
        <begin position="1"/>
        <end position="31"/>
    </location>
</feature>
<keyword evidence="1" id="KW-0805">Transcription regulation</keyword>
<evidence type="ECO:0000259" key="6">
    <source>
        <dbReference type="PROSITE" id="PS00716"/>
    </source>
</evidence>
<dbReference type="Proteomes" id="UP000214600">
    <property type="component" value="Unassembled WGS sequence"/>
</dbReference>
<evidence type="ECO:0000313" key="9">
    <source>
        <dbReference type="Proteomes" id="UP000214600"/>
    </source>
</evidence>
<reference evidence="8" key="2">
    <citation type="submission" date="2017-06" db="EMBL/GenBank/DDBJ databases">
        <authorList>
            <person name="Kim H.J."/>
            <person name="Triplett B.A."/>
        </authorList>
    </citation>
    <scope>NUCLEOTIDE SEQUENCE [LARGE SCALE GENOMIC DNA]</scope>
    <source>
        <strain evidence="8">AU17325</strain>
    </source>
</reference>
<dbReference type="Gene3D" id="1.10.601.10">
    <property type="entry name" value="RNA Polymerase Primary Sigma Factor"/>
    <property type="match status" value="1"/>
</dbReference>
<dbReference type="CDD" id="cd06171">
    <property type="entry name" value="Sigma70_r4"/>
    <property type="match status" value="1"/>
</dbReference>
<evidence type="ECO:0000256" key="5">
    <source>
        <dbReference type="SAM" id="MobiDB-lite"/>
    </source>
</evidence>
<dbReference type="SUPFAM" id="SSF88946">
    <property type="entry name" value="Sigma2 domain of RNA polymerase sigma factors"/>
    <property type="match status" value="1"/>
</dbReference>
<dbReference type="EMBL" id="NKFA01000006">
    <property type="protein sequence ID" value="OXI46308.1"/>
    <property type="molecule type" value="Genomic_DNA"/>
</dbReference>
<keyword evidence="4" id="KW-0804">Transcription</keyword>
<gene>
    <name evidence="8" type="ORF">CFB84_15990</name>
    <name evidence="7" type="ORF">CFB84_41890</name>
</gene>
<organism evidence="8 9">
    <name type="scientific">Burkholderia aenigmatica</name>
    <dbReference type="NCBI Taxonomy" id="2015348"/>
    <lineage>
        <taxon>Bacteria</taxon>
        <taxon>Pseudomonadati</taxon>
        <taxon>Pseudomonadota</taxon>
        <taxon>Betaproteobacteria</taxon>
        <taxon>Burkholderiales</taxon>
        <taxon>Burkholderiaceae</taxon>
        <taxon>Burkholderia</taxon>
        <taxon>Burkholderia cepacia complex</taxon>
    </lineage>
</organism>
<dbReference type="RefSeq" id="WP_089451288.1">
    <property type="nucleotide sequence ID" value="NZ_CP091646.1"/>
</dbReference>
<evidence type="ECO:0000256" key="1">
    <source>
        <dbReference type="ARBA" id="ARBA00023015"/>
    </source>
</evidence>
<keyword evidence="3" id="KW-0238">DNA-binding</keyword>
<feature type="domain" description="RNA polymerase sigma-70" evidence="6">
    <location>
        <begin position="356"/>
        <end position="382"/>
    </location>
</feature>
<feature type="compositionally biased region" description="Acidic residues" evidence="5">
    <location>
        <begin position="99"/>
        <end position="108"/>
    </location>
</feature>
<dbReference type="PANTHER" id="PTHR30603">
    <property type="entry name" value="RNA POLYMERASE SIGMA FACTOR RPO"/>
    <property type="match status" value="1"/>
</dbReference>
<dbReference type="NCBIfam" id="TIGR02937">
    <property type="entry name" value="sigma70-ECF"/>
    <property type="match status" value="1"/>
</dbReference>
<name>A0A228IVL0_9BURK</name>
<dbReference type="PANTHER" id="PTHR30603:SF47">
    <property type="entry name" value="RNA POLYMERASE SIGMA FACTOR SIGD, CHLOROPLASTIC"/>
    <property type="match status" value="1"/>
</dbReference>
<dbReference type="PRINTS" id="PR00046">
    <property type="entry name" value="SIGMA70FCT"/>
</dbReference>
<dbReference type="GO" id="GO:0006352">
    <property type="term" value="P:DNA-templated transcription initiation"/>
    <property type="evidence" value="ECO:0007669"/>
    <property type="project" value="InterPro"/>
</dbReference>
<dbReference type="OrthoDB" id="9809557at2"/>
<dbReference type="InterPro" id="IPR050239">
    <property type="entry name" value="Sigma-70_RNA_pol_init_factors"/>
</dbReference>
<evidence type="ECO:0000313" key="8">
    <source>
        <dbReference type="EMBL" id="OXI46308.1"/>
    </source>
</evidence>
<evidence type="ECO:0000256" key="3">
    <source>
        <dbReference type="ARBA" id="ARBA00023125"/>
    </source>
</evidence>
<dbReference type="PROSITE" id="PS00716">
    <property type="entry name" value="SIGMA70_2"/>
    <property type="match status" value="1"/>
</dbReference>
<feature type="compositionally biased region" description="Acidic residues" evidence="5">
    <location>
        <begin position="11"/>
        <end position="23"/>
    </location>
</feature>
<dbReference type="AlphaFoldDB" id="A0A228IVL0"/>
<dbReference type="InterPro" id="IPR036388">
    <property type="entry name" value="WH-like_DNA-bd_sf"/>
</dbReference>
<proteinExistence type="predicted"/>
<dbReference type="Pfam" id="PF04545">
    <property type="entry name" value="Sigma70_r4"/>
    <property type="match status" value="1"/>
</dbReference>
<dbReference type="GO" id="GO:0016987">
    <property type="term" value="F:sigma factor activity"/>
    <property type="evidence" value="ECO:0007669"/>
    <property type="project" value="UniProtKB-KW"/>
</dbReference>
<sequence>MTSFSVQNNEFSDDPYDDTDGDLPDFVSADNRDSVEDMHAVRPEVVEKVIKALSADAQRGDGNLQRADINRTYLRKQLSVAECMKVEERLLSDGYKILEDDENEDEPQNDSHLRKKRYLSETEERNLGRQIQLALRLPSDLSRLDSAYVDRVHQEAQRARATLLVTNSRYVQQVARRMGEHHHLSQEDIEQEGFIGLLHAANLFDPERGFRFKTYATWWIEQRMRRAIADLDRTIRLPVHVVDKMIRIRKAASKLKQLRGRVPSTDELATATGIESERLTKLLWLIHVTDCAQADSPEIDEQSLLTSIPDPAGTPFDLMVTRQLQQRCREVLSTLPSREEHIVKMRLGVDTDGPFTLEELGQEYNITRERVRQIEAKALQKLRLPSRRDRLIDFLDN</sequence>
<dbReference type="GO" id="GO:0003677">
    <property type="term" value="F:DNA binding"/>
    <property type="evidence" value="ECO:0007669"/>
    <property type="project" value="UniProtKB-KW"/>
</dbReference>
<protein>
    <recommendedName>
        <fullName evidence="6">RNA polymerase sigma-70 domain-containing protein</fullName>
    </recommendedName>
</protein>
<evidence type="ECO:0000256" key="4">
    <source>
        <dbReference type="ARBA" id="ARBA00023163"/>
    </source>
</evidence>
<evidence type="ECO:0000256" key="2">
    <source>
        <dbReference type="ARBA" id="ARBA00023082"/>
    </source>
</evidence>
<feature type="region of interest" description="Disordered" evidence="5">
    <location>
        <begin position="98"/>
        <end position="117"/>
    </location>
</feature>
<dbReference type="SUPFAM" id="SSF88659">
    <property type="entry name" value="Sigma3 and sigma4 domains of RNA polymerase sigma factors"/>
    <property type="match status" value="2"/>
</dbReference>
<dbReference type="InterPro" id="IPR013324">
    <property type="entry name" value="RNA_pol_sigma_r3/r4-like"/>
</dbReference>
<reference evidence="9" key="1">
    <citation type="submission" date="2017-06" db="EMBL/GenBank/DDBJ databases">
        <authorList>
            <person name="LiPuma J."/>
            <person name="Spilker T."/>
        </authorList>
    </citation>
    <scope>NUCLEOTIDE SEQUENCE [LARGE SCALE GENOMIC DNA]</scope>
    <source>
        <strain evidence="9">AU17325</strain>
    </source>
</reference>
<dbReference type="Gene3D" id="1.10.10.10">
    <property type="entry name" value="Winged helix-like DNA-binding domain superfamily/Winged helix DNA-binding domain"/>
    <property type="match status" value="2"/>
</dbReference>
<dbReference type="Pfam" id="PF04542">
    <property type="entry name" value="Sigma70_r2"/>
    <property type="match status" value="1"/>
</dbReference>
<dbReference type="InterPro" id="IPR013325">
    <property type="entry name" value="RNA_pol_sigma_r2"/>
</dbReference>
<feature type="compositionally biased region" description="Polar residues" evidence="5">
    <location>
        <begin position="1"/>
        <end position="10"/>
    </location>
</feature>
<evidence type="ECO:0000313" key="7">
    <source>
        <dbReference type="EMBL" id="OXI31827.1"/>
    </source>
</evidence>
<dbReference type="EMBL" id="NKFA01000043">
    <property type="protein sequence ID" value="OXI31827.1"/>
    <property type="molecule type" value="Genomic_DNA"/>
</dbReference>
<accession>A0A228IVL0</accession>
<keyword evidence="2" id="KW-0731">Sigma factor</keyword>
<reference evidence="8 9" key="3">
    <citation type="submission" date="2017-08" db="EMBL/GenBank/DDBJ databases">
        <title>WGS of novel Burkholderia cepaca complex species.</title>
        <authorList>
            <person name="Lipuma J."/>
            <person name="Spilker T."/>
        </authorList>
    </citation>
    <scope>NUCLEOTIDE SEQUENCE [LARGE SCALE GENOMIC DNA]</scope>
    <source>
        <strain evidence="8 9">AU17325</strain>
    </source>
</reference>
<comment type="caution">
    <text evidence="8">The sequence shown here is derived from an EMBL/GenBank/DDBJ whole genome shotgun (WGS) entry which is preliminary data.</text>
</comment>
<dbReference type="InterPro" id="IPR007630">
    <property type="entry name" value="RNA_pol_sigma70_r4"/>
</dbReference>